<comment type="caution">
    <text evidence="1">The sequence shown here is derived from an EMBL/GenBank/DDBJ whole genome shotgun (WGS) entry which is preliminary data.</text>
</comment>
<proteinExistence type="predicted"/>
<keyword evidence="2" id="KW-1185">Reference proteome</keyword>
<sequence>MEFSLRARGAAMQDFLSNVPVKREERDHSTESAEEERFNCFAPEEVVVDGIDLRLHLALPQPRTLVNVYPFWAQKLGHVEEDVYTINKFLDDSDIGSLGRVWLRKKMVDKFMAPDLTGAEKATGGYRVEGGGSRRRC</sequence>
<reference evidence="1 2" key="1">
    <citation type="submission" date="2024-01" db="EMBL/GenBank/DDBJ databases">
        <title>Genome assemblies of Stephania.</title>
        <authorList>
            <person name="Yang L."/>
        </authorList>
    </citation>
    <scope>NUCLEOTIDE SEQUENCE [LARGE SCALE GENOMIC DNA]</scope>
    <source>
        <strain evidence="1">YNDBR</strain>
        <tissue evidence="1">Leaf</tissue>
    </source>
</reference>
<evidence type="ECO:0000313" key="1">
    <source>
        <dbReference type="EMBL" id="KAK9152190.1"/>
    </source>
</evidence>
<gene>
    <name evidence="1" type="ORF">Syun_010499</name>
</gene>
<dbReference type="Proteomes" id="UP001420932">
    <property type="component" value="Unassembled WGS sequence"/>
</dbReference>
<dbReference type="EMBL" id="JBBNAF010000004">
    <property type="protein sequence ID" value="KAK9152190.1"/>
    <property type="molecule type" value="Genomic_DNA"/>
</dbReference>
<organism evidence="1 2">
    <name type="scientific">Stephania yunnanensis</name>
    <dbReference type="NCBI Taxonomy" id="152371"/>
    <lineage>
        <taxon>Eukaryota</taxon>
        <taxon>Viridiplantae</taxon>
        <taxon>Streptophyta</taxon>
        <taxon>Embryophyta</taxon>
        <taxon>Tracheophyta</taxon>
        <taxon>Spermatophyta</taxon>
        <taxon>Magnoliopsida</taxon>
        <taxon>Ranunculales</taxon>
        <taxon>Menispermaceae</taxon>
        <taxon>Menispermoideae</taxon>
        <taxon>Cissampelideae</taxon>
        <taxon>Stephania</taxon>
    </lineage>
</organism>
<name>A0AAP0KJ80_9MAGN</name>
<dbReference type="AlphaFoldDB" id="A0AAP0KJ80"/>
<evidence type="ECO:0000313" key="2">
    <source>
        <dbReference type="Proteomes" id="UP001420932"/>
    </source>
</evidence>
<protein>
    <submittedName>
        <fullName evidence="1">Uncharacterized protein</fullName>
    </submittedName>
</protein>
<accession>A0AAP0KJ80</accession>